<evidence type="ECO:0000256" key="1">
    <source>
        <dbReference type="ARBA" id="ARBA00022679"/>
    </source>
</evidence>
<name>A0A381VET4_9ZZZZ</name>
<evidence type="ECO:0008006" key="3">
    <source>
        <dbReference type="Google" id="ProtNLM"/>
    </source>
</evidence>
<keyword evidence="1" id="KW-0808">Transferase</keyword>
<dbReference type="InterPro" id="IPR050483">
    <property type="entry name" value="CoA-transferase_III_domain"/>
</dbReference>
<dbReference type="AlphaFoldDB" id="A0A381VET4"/>
<dbReference type="EMBL" id="UINC01008510">
    <property type="protein sequence ID" value="SVA38278.1"/>
    <property type="molecule type" value="Genomic_DNA"/>
</dbReference>
<dbReference type="PANTHER" id="PTHR48207">
    <property type="entry name" value="SUCCINATE--HYDROXYMETHYLGLUTARATE COA-TRANSFERASE"/>
    <property type="match status" value="1"/>
</dbReference>
<protein>
    <recommendedName>
        <fullName evidence="3">CoA transferase</fullName>
    </recommendedName>
</protein>
<dbReference type="Pfam" id="PF02515">
    <property type="entry name" value="CoA_transf_3"/>
    <property type="match status" value="1"/>
</dbReference>
<dbReference type="InterPro" id="IPR003673">
    <property type="entry name" value="CoA-Trfase_fam_III"/>
</dbReference>
<proteinExistence type="predicted"/>
<dbReference type="Gene3D" id="3.30.1540.10">
    <property type="entry name" value="formyl-coa transferase, domain 3"/>
    <property type="match status" value="1"/>
</dbReference>
<evidence type="ECO:0000313" key="2">
    <source>
        <dbReference type="EMBL" id="SVA38278.1"/>
    </source>
</evidence>
<dbReference type="InterPro" id="IPR044855">
    <property type="entry name" value="CoA-Trfase_III_dom3_sf"/>
</dbReference>
<accession>A0A381VET4</accession>
<sequence length="403" mass="42961">MAKLQGALSGVKVVACSTAQAGTVPYSLMADLGAEVIKIEVPNGGDNSRRAGEMKGEVSSFFETNNRGVKSLTLNLRTDEAKKILHQLVQRADIFGQNFRPGAAERYGFGYEELKEINPALVYASVSGYGPDGPDAALPGTDAVGQAIGGVTEAFSIPGQPMRTGVASVADETCGILTFGGVLAALIHARETGVGQKIETSLVGSAFRLMGWTMATTMWKNKPPITGARINGTRDRAGIAACFNDADGRPLAMQLDARHWLPALESLGFLEAMEEADLTDLGMAFESEEKKNSILDKLAELFATNTRDNWINILRSADIVAAPVNTMLEASQDPNIVDSGYVKTVTHPELGEEVKIHGTPWKMSETPSKPGFAPKLGEHNEQILGELGYDPDSIANLKEIGAI</sequence>
<dbReference type="Gene3D" id="3.40.50.10540">
    <property type="entry name" value="Crotonobetainyl-coa:carnitine coa-transferase, domain 1"/>
    <property type="match status" value="1"/>
</dbReference>
<dbReference type="InterPro" id="IPR023606">
    <property type="entry name" value="CoA-Trfase_III_dom_1_sf"/>
</dbReference>
<dbReference type="PANTHER" id="PTHR48207:SF3">
    <property type="entry name" value="SUCCINATE--HYDROXYMETHYLGLUTARATE COA-TRANSFERASE"/>
    <property type="match status" value="1"/>
</dbReference>
<dbReference type="SUPFAM" id="SSF89796">
    <property type="entry name" value="CoA-transferase family III (CaiB/BaiF)"/>
    <property type="match status" value="1"/>
</dbReference>
<dbReference type="GO" id="GO:0008410">
    <property type="term" value="F:CoA-transferase activity"/>
    <property type="evidence" value="ECO:0007669"/>
    <property type="project" value="TreeGrafter"/>
</dbReference>
<organism evidence="2">
    <name type="scientific">marine metagenome</name>
    <dbReference type="NCBI Taxonomy" id="408172"/>
    <lineage>
        <taxon>unclassified sequences</taxon>
        <taxon>metagenomes</taxon>
        <taxon>ecological metagenomes</taxon>
    </lineage>
</organism>
<reference evidence="2" key="1">
    <citation type="submission" date="2018-05" db="EMBL/GenBank/DDBJ databases">
        <authorList>
            <person name="Lanie J.A."/>
            <person name="Ng W.-L."/>
            <person name="Kazmierczak K.M."/>
            <person name="Andrzejewski T.M."/>
            <person name="Davidsen T.M."/>
            <person name="Wayne K.J."/>
            <person name="Tettelin H."/>
            <person name="Glass J.I."/>
            <person name="Rusch D."/>
            <person name="Podicherti R."/>
            <person name="Tsui H.-C.T."/>
            <person name="Winkler M.E."/>
        </authorList>
    </citation>
    <scope>NUCLEOTIDE SEQUENCE</scope>
</reference>
<gene>
    <name evidence="2" type="ORF">METZ01_LOCUS91132</name>
</gene>